<evidence type="ECO:0000313" key="3">
    <source>
        <dbReference type="EMBL" id="KAF0723122.1"/>
    </source>
</evidence>
<dbReference type="VEuPathDB" id="FungiDB:AeMF1_001774"/>
<keyword evidence="4" id="KW-1185">Reference proteome</keyword>
<gene>
    <name evidence="3" type="ORF">Ae201684_017870</name>
</gene>
<keyword evidence="2" id="KW-0732">Signal</keyword>
<feature type="region of interest" description="Disordered" evidence="1">
    <location>
        <begin position="25"/>
        <end position="45"/>
    </location>
</feature>
<protein>
    <submittedName>
        <fullName evidence="3">Uncharacterized protein</fullName>
    </submittedName>
</protein>
<feature type="compositionally biased region" description="Low complexity" evidence="1">
    <location>
        <begin position="25"/>
        <end position="34"/>
    </location>
</feature>
<name>A0A6G0W7N9_9STRA</name>
<feature type="chain" id="PRO_5026098753" evidence="2">
    <location>
        <begin position="19"/>
        <end position="164"/>
    </location>
</feature>
<feature type="signal peptide" evidence="2">
    <location>
        <begin position="1"/>
        <end position="18"/>
    </location>
</feature>
<evidence type="ECO:0000256" key="2">
    <source>
        <dbReference type="SAM" id="SignalP"/>
    </source>
</evidence>
<evidence type="ECO:0000313" key="4">
    <source>
        <dbReference type="Proteomes" id="UP000481153"/>
    </source>
</evidence>
<evidence type="ECO:0000256" key="1">
    <source>
        <dbReference type="SAM" id="MobiDB-lite"/>
    </source>
</evidence>
<comment type="caution">
    <text evidence="3">The sequence shown here is derived from an EMBL/GenBank/DDBJ whole genome shotgun (WGS) entry which is preliminary data.</text>
</comment>
<accession>A0A6G0W7N9</accession>
<feature type="compositionally biased region" description="Pro residues" evidence="1">
    <location>
        <begin position="143"/>
        <end position="155"/>
    </location>
</feature>
<feature type="region of interest" description="Disordered" evidence="1">
    <location>
        <begin position="143"/>
        <end position="164"/>
    </location>
</feature>
<dbReference type="Proteomes" id="UP000481153">
    <property type="component" value="Unassembled WGS sequence"/>
</dbReference>
<sequence>MVSRFILLSSLCIGAVFSTIAPTAAPTPASTPASTPAPTPSRPTATRPAVCIKIDVVSTLYLPVTVDSNGDIATLSDSYWVQAGCEGQDWSDVPIAYSCGCDYRRKFNTNSTGYDLDATFWCNVGIVTFNIIPPNPYCTAAPTPAPTQAPTPQPTPAACITKPE</sequence>
<dbReference type="AlphaFoldDB" id="A0A6G0W7N9"/>
<organism evidence="3 4">
    <name type="scientific">Aphanomyces euteiches</name>
    <dbReference type="NCBI Taxonomy" id="100861"/>
    <lineage>
        <taxon>Eukaryota</taxon>
        <taxon>Sar</taxon>
        <taxon>Stramenopiles</taxon>
        <taxon>Oomycota</taxon>
        <taxon>Saprolegniomycetes</taxon>
        <taxon>Saprolegniales</taxon>
        <taxon>Verrucalvaceae</taxon>
        <taxon>Aphanomyces</taxon>
    </lineage>
</organism>
<reference evidence="3 4" key="1">
    <citation type="submission" date="2019-07" db="EMBL/GenBank/DDBJ databases">
        <title>Genomics analysis of Aphanomyces spp. identifies a new class of oomycete effector associated with host adaptation.</title>
        <authorList>
            <person name="Gaulin E."/>
        </authorList>
    </citation>
    <scope>NUCLEOTIDE SEQUENCE [LARGE SCALE GENOMIC DNA]</scope>
    <source>
        <strain evidence="3 4">ATCC 201684</strain>
    </source>
</reference>
<proteinExistence type="predicted"/>
<dbReference type="EMBL" id="VJMJ01000314">
    <property type="protein sequence ID" value="KAF0723122.1"/>
    <property type="molecule type" value="Genomic_DNA"/>
</dbReference>